<accession>A0A183N1T0</accession>
<reference evidence="1 2" key="1">
    <citation type="submission" date="2018-11" db="EMBL/GenBank/DDBJ databases">
        <authorList>
            <consortium name="Pathogen Informatics"/>
        </authorList>
    </citation>
    <scope>NUCLEOTIDE SEQUENCE [LARGE SCALE GENOMIC DNA]</scope>
    <source>
        <strain evidence="1 2">Zambia</strain>
    </source>
</reference>
<sequence>MEPPSTLWSSSEDCQHYPELIRRATVQSWAWRIANRRIPSKDPRQTRLSTLLLPLSSGSRQDYKDLNI</sequence>
<dbReference type="AlphaFoldDB" id="A0A183N1T0"/>
<gene>
    <name evidence="1" type="ORF">SMRZ_LOCUS22255</name>
</gene>
<protein>
    <submittedName>
        <fullName evidence="1">Uncharacterized protein</fullName>
    </submittedName>
</protein>
<keyword evidence="2" id="KW-1185">Reference proteome</keyword>
<evidence type="ECO:0000313" key="2">
    <source>
        <dbReference type="Proteomes" id="UP000277204"/>
    </source>
</evidence>
<dbReference type="Proteomes" id="UP000277204">
    <property type="component" value="Unassembled WGS sequence"/>
</dbReference>
<organism evidence="1 2">
    <name type="scientific">Schistosoma margrebowiei</name>
    <dbReference type="NCBI Taxonomy" id="48269"/>
    <lineage>
        <taxon>Eukaryota</taxon>
        <taxon>Metazoa</taxon>
        <taxon>Spiralia</taxon>
        <taxon>Lophotrochozoa</taxon>
        <taxon>Platyhelminthes</taxon>
        <taxon>Trematoda</taxon>
        <taxon>Digenea</taxon>
        <taxon>Strigeidida</taxon>
        <taxon>Schistosomatoidea</taxon>
        <taxon>Schistosomatidae</taxon>
        <taxon>Schistosoma</taxon>
    </lineage>
</organism>
<proteinExistence type="predicted"/>
<dbReference type="EMBL" id="UZAI01019069">
    <property type="protein sequence ID" value="VDP42597.1"/>
    <property type="molecule type" value="Genomic_DNA"/>
</dbReference>
<evidence type="ECO:0000313" key="1">
    <source>
        <dbReference type="EMBL" id="VDP42597.1"/>
    </source>
</evidence>
<name>A0A183N1T0_9TREM</name>